<dbReference type="AlphaFoldDB" id="A0A1U9NH75"/>
<accession>A0A1U9NH75</accession>
<organism evidence="1 2">
    <name type="scientific">Anaerohalosphaera lusitana</name>
    <dbReference type="NCBI Taxonomy" id="1936003"/>
    <lineage>
        <taxon>Bacteria</taxon>
        <taxon>Pseudomonadati</taxon>
        <taxon>Planctomycetota</taxon>
        <taxon>Phycisphaerae</taxon>
        <taxon>Sedimentisphaerales</taxon>
        <taxon>Anaerohalosphaeraceae</taxon>
        <taxon>Anaerohalosphaera</taxon>
    </lineage>
</organism>
<keyword evidence="2" id="KW-1185">Reference proteome</keyword>
<dbReference type="Proteomes" id="UP000189674">
    <property type="component" value="Chromosome"/>
</dbReference>
<protein>
    <submittedName>
        <fullName evidence="1">Uncharacterized protein</fullName>
    </submittedName>
</protein>
<dbReference type="STRING" id="1936003.STSP2_00249"/>
<reference evidence="2" key="1">
    <citation type="submission" date="2017-02" db="EMBL/GenBank/DDBJ databases">
        <title>Comparative genomics and description of representatives of a novel lineage of planctomycetes thriving in anoxic sediments.</title>
        <authorList>
            <person name="Spring S."/>
            <person name="Bunk B."/>
            <person name="Sproer C."/>
        </authorList>
    </citation>
    <scope>NUCLEOTIDE SEQUENCE [LARGE SCALE GENOMIC DNA]</scope>
    <source>
        <strain evidence="2">ST-NAGAB-D1</strain>
    </source>
</reference>
<name>A0A1U9NH75_9BACT</name>
<evidence type="ECO:0000313" key="2">
    <source>
        <dbReference type="Proteomes" id="UP000189674"/>
    </source>
</evidence>
<sequence>MAGIKLAMGLTGGDFWARPQGCVILCMRDARFEDEKLGRVFNSNAEEFVLSEIRPEAVGNMIYAYVRRINFCGQEEAGLDGCICLIADENGKWVNVPAHGVLDITAVRESSANIQLQILYISSENVTARFYVYDGSATEENKIAEEELGRSGVHSFRIVLPDEQTSELQLILVNDEGAILYRRDVSIQKAKTMQTEIYGITAESS</sequence>
<proteinExistence type="predicted"/>
<gene>
    <name evidence="1" type="ORF">STSP2_00249</name>
</gene>
<evidence type="ECO:0000313" key="1">
    <source>
        <dbReference type="EMBL" id="AQT67108.1"/>
    </source>
</evidence>
<dbReference type="KEGG" id="alus:STSP2_00249"/>
<dbReference type="RefSeq" id="WP_146659078.1">
    <property type="nucleotide sequence ID" value="NZ_CP019791.1"/>
</dbReference>
<dbReference type="EMBL" id="CP019791">
    <property type="protein sequence ID" value="AQT67108.1"/>
    <property type="molecule type" value="Genomic_DNA"/>
</dbReference>